<accession>A0A1N7KLE7</accession>
<dbReference type="EMBL" id="FTOI01000003">
    <property type="protein sequence ID" value="SIS62387.1"/>
    <property type="molecule type" value="Genomic_DNA"/>
</dbReference>
<reference evidence="3" key="1">
    <citation type="submission" date="2017-01" db="EMBL/GenBank/DDBJ databases">
        <authorList>
            <person name="Varghese N."/>
            <person name="Submissions S."/>
        </authorList>
    </citation>
    <scope>NUCLEOTIDE SEQUENCE [LARGE SCALE GENOMIC DNA]</scope>
    <source>
        <strain evidence="3">DSM 23145</strain>
    </source>
</reference>
<feature type="region of interest" description="Disordered" evidence="1">
    <location>
        <begin position="38"/>
        <end position="76"/>
    </location>
</feature>
<dbReference type="RefSeq" id="WP_076385966.1">
    <property type="nucleotide sequence ID" value="NZ_FTOI01000003.1"/>
</dbReference>
<keyword evidence="3" id="KW-1185">Reference proteome</keyword>
<dbReference type="Proteomes" id="UP000185839">
    <property type="component" value="Unassembled WGS sequence"/>
</dbReference>
<feature type="compositionally biased region" description="Polar residues" evidence="1">
    <location>
        <begin position="40"/>
        <end position="63"/>
    </location>
</feature>
<dbReference type="OrthoDB" id="1272922at2"/>
<evidence type="ECO:0000313" key="2">
    <source>
        <dbReference type="EMBL" id="SIS62387.1"/>
    </source>
</evidence>
<evidence type="ECO:0000313" key="3">
    <source>
        <dbReference type="Proteomes" id="UP000185839"/>
    </source>
</evidence>
<proteinExistence type="predicted"/>
<dbReference type="AlphaFoldDB" id="A0A1N7KLE7"/>
<gene>
    <name evidence="2" type="ORF">SAMN05421789_103263</name>
</gene>
<name>A0A1N7KLE7_9FLAO</name>
<sequence length="76" mass="8219">MKRLALIAAVVLTTITLHSCRQSDDVLSPEETATLKRVQDSSNNLLHKDNVSTLNTNQGNNPASLVDGEIVPPPKK</sequence>
<organism evidence="2 3">
    <name type="scientific">Kaistella chaponensis</name>
    <dbReference type="NCBI Taxonomy" id="713588"/>
    <lineage>
        <taxon>Bacteria</taxon>
        <taxon>Pseudomonadati</taxon>
        <taxon>Bacteroidota</taxon>
        <taxon>Flavobacteriia</taxon>
        <taxon>Flavobacteriales</taxon>
        <taxon>Weeksellaceae</taxon>
        <taxon>Chryseobacterium group</taxon>
        <taxon>Kaistella</taxon>
    </lineage>
</organism>
<protein>
    <submittedName>
        <fullName evidence="2">Uncharacterized protein</fullName>
    </submittedName>
</protein>
<evidence type="ECO:0000256" key="1">
    <source>
        <dbReference type="SAM" id="MobiDB-lite"/>
    </source>
</evidence>